<dbReference type="InterPro" id="IPR036188">
    <property type="entry name" value="FAD/NAD-bd_sf"/>
</dbReference>
<feature type="domain" description="FAD/NAD(P)-binding" evidence="1">
    <location>
        <begin position="18"/>
        <end position="227"/>
    </location>
</feature>
<evidence type="ECO:0000313" key="2">
    <source>
        <dbReference type="EMBL" id="BBX03917.1"/>
    </source>
</evidence>
<keyword evidence="3" id="KW-1185">Reference proteome</keyword>
<dbReference type="Proteomes" id="UP000466681">
    <property type="component" value="Chromosome"/>
</dbReference>
<evidence type="ECO:0000259" key="1">
    <source>
        <dbReference type="Pfam" id="PF07992"/>
    </source>
</evidence>
<dbReference type="EMBL" id="AP022560">
    <property type="protein sequence ID" value="BBX03917.1"/>
    <property type="molecule type" value="Genomic_DNA"/>
</dbReference>
<dbReference type="InterPro" id="IPR023753">
    <property type="entry name" value="FAD/NAD-binding_dom"/>
</dbReference>
<dbReference type="Gene3D" id="3.50.50.60">
    <property type="entry name" value="FAD/NAD(P)-binding domain"/>
    <property type="match status" value="1"/>
</dbReference>
<name>A0AAD1M7H3_9MYCO</name>
<proteinExistence type="predicted"/>
<dbReference type="GO" id="GO:0016491">
    <property type="term" value="F:oxidoreductase activity"/>
    <property type="evidence" value="ECO:0007669"/>
    <property type="project" value="InterPro"/>
</dbReference>
<dbReference type="KEGG" id="mmor:MMOR_48530"/>
<dbReference type="Pfam" id="PF07992">
    <property type="entry name" value="Pyr_redox_2"/>
    <property type="match status" value="1"/>
</dbReference>
<dbReference type="SUPFAM" id="SSF51905">
    <property type="entry name" value="FAD/NAD(P)-binding domain"/>
    <property type="match status" value="1"/>
</dbReference>
<dbReference type="RefSeq" id="WP_083149319.1">
    <property type="nucleotide sequence ID" value="NZ_AP022560.1"/>
</dbReference>
<reference evidence="2 3" key="1">
    <citation type="journal article" date="2019" name="Emerg. Microbes Infect.">
        <title>Comprehensive subspecies identification of 175 nontuberculous mycobacteria species based on 7547 genomic profiles.</title>
        <authorList>
            <person name="Matsumoto Y."/>
            <person name="Kinjo T."/>
            <person name="Motooka D."/>
            <person name="Nabeya D."/>
            <person name="Jung N."/>
            <person name="Uechi K."/>
            <person name="Horii T."/>
            <person name="Iida T."/>
            <person name="Fujita J."/>
            <person name="Nakamura S."/>
        </authorList>
    </citation>
    <scope>NUCLEOTIDE SEQUENCE [LARGE SCALE GENOMIC DNA]</scope>
    <source>
        <strain evidence="2 3">JCM 6375</strain>
    </source>
</reference>
<evidence type="ECO:0000313" key="3">
    <source>
        <dbReference type="Proteomes" id="UP000466681"/>
    </source>
</evidence>
<organism evidence="2 3">
    <name type="scientific">Mycolicibacterium moriokaense</name>
    <dbReference type="NCBI Taxonomy" id="39691"/>
    <lineage>
        <taxon>Bacteria</taxon>
        <taxon>Bacillati</taxon>
        <taxon>Actinomycetota</taxon>
        <taxon>Actinomycetes</taxon>
        <taxon>Mycobacteriales</taxon>
        <taxon>Mycobacteriaceae</taxon>
        <taxon>Mycolicibacterium</taxon>
    </lineage>
</organism>
<gene>
    <name evidence="2" type="ORF">MMOR_48530</name>
</gene>
<accession>A0AAD1M7H3</accession>
<sequence length="503" mass="56457">MSTAVSSVQTSTRVEHADLCIVGAGIAGLNALFVASQYLTRDQKIVLIDARERSGGMWVDTYDYVRLHQPHGLFTAGNIEWTLDQDPSYLATKDEVLDHFEHCLDLLRQRVAIDEYFGWSMQSHDEIDGNVLITCRSSGGQRMVVEAKQLIKAYGFRVVPNDPLEISSTRVQSVSPDYCDMRSGEIRASDSPVWIIGGGKTAMDTADALITEYPGREVNLVAGSGTFFASRDKFYPAGARRWWGGALVSSIARKASRLYDGTNETAVTNSVRTKFGTWLTPEADNFLIGVLSEEENRRIEAGLNDVIMDHFVDVVDRNGVTEMLLRSGATRTIQPGSWIVNCTGYLDGGDHPYEPYVSEGGSVVSIQNYSATMHLTSFAGYFLTHLLFLGKIKEVPLYELDMRDLRKKSSLAFPCTLFTLAQYNLSLIYDVVPTKVFLDCGIDFDRWYPLPRRMAATVRFMLTHRRERDHLRRILDTVRERFDVRCGPLPALNTARDARERVA</sequence>
<protein>
    <recommendedName>
        <fullName evidence="1">FAD/NAD(P)-binding domain-containing protein</fullName>
    </recommendedName>
</protein>
<dbReference type="AlphaFoldDB" id="A0AAD1M7H3"/>